<name>A0A922S838_SPOEX</name>
<protein>
    <submittedName>
        <fullName evidence="7">Uncharacterized protein</fullName>
    </submittedName>
</protein>
<evidence type="ECO:0000256" key="2">
    <source>
        <dbReference type="ARBA" id="ARBA00022692"/>
    </source>
</evidence>
<keyword evidence="2 6" id="KW-0812">Transmembrane</keyword>
<gene>
    <name evidence="7" type="ORF">HF086_001756</name>
</gene>
<dbReference type="GO" id="GO:0015141">
    <property type="term" value="F:succinate transmembrane transporter activity"/>
    <property type="evidence" value="ECO:0007669"/>
    <property type="project" value="TreeGrafter"/>
</dbReference>
<feature type="region of interest" description="Disordered" evidence="5">
    <location>
        <begin position="439"/>
        <end position="470"/>
    </location>
</feature>
<evidence type="ECO:0000313" key="7">
    <source>
        <dbReference type="EMBL" id="KAH9627860.1"/>
    </source>
</evidence>
<dbReference type="GO" id="GO:0015137">
    <property type="term" value="F:citrate transmembrane transporter activity"/>
    <property type="evidence" value="ECO:0007669"/>
    <property type="project" value="TreeGrafter"/>
</dbReference>
<keyword evidence="3 6" id="KW-1133">Transmembrane helix</keyword>
<feature type="transmembrane region" description="Helical" evidence="6">
    <location>
        <begin position="364"/>
        <end position="392"/>
    </location>
</feature>
<keyword evidence="4 6" id="KW-0472">Membrane</keyword>
<comment type="subcellular location">
    <subcellularLocation>
        <location evidence="1">Membrane</location>
        <topology evidence="1">Multi-pass membrane protein</topology>
    </subcellularLocation>
</comment>
<feature type="transmembrane region" description="Helical" evidence="6">
    <location>
        <begin position="253"/>
        <end position="273"/>
    </location>
</feature>
<feature type="transmembrane region" description="Helical" evidence="6">
    <location>
        <begin position="194"/>
        <end position="215"/>
    </location>
</feature>
<evidence type="ECO:0000313" key="8">
    <source>
        <dbReference type="Proteomes" id="UP000814243"/>
    </source>
</evidence>
<evidence type="ECO:0000256" key="3">
    <source>
        <dbReference type="ARBA" id="ARBA00022989"/>
    </source>
</evidence>
<evidence type="ECO:0000256" key="4">
    <source>
        <dbReference type="ARBA" id="ARBA00023136"/>
    </source>
</evidence>
<evidence type="ECO:0000256" key="1">
    <source>
        <dbReference type="ARBA" id="ARBA00004141"/>
    </source>
</evidence>
<comment type="caution">
    <text evidence="7">The sequence shown here is derived from an EMBL/GenBank/DDBJ whole genome shotgun (WGS) entry which is preliminary data.</text>
</comment>
<dbReference type="Proteomes" id="UP000814243">
    <property type="component" value="Unassembled WGS sequence"/>
</dbReference>
<feature type="transmembrane region" description="Helical" evidence="6">
    <location>
        <begin position="127"/>
        <end position="148"/>
    </location>
</feature>
<organism evidence="7 8">
    <name type="scientific">Spodoptera exigua</name>
    <name type="common">Beet armyworm</name>
    <name type="synonym">Noctua fulgens</name>
    <dbReference type="NCBI Taxonomy" id="7107"/>
    <lineage>
        <taxon>Eukaryota</taxon>
        <taxon>Metazoa</taxon>
        <taxon>Ecdysozoa</taxon>
        <taxon>Arthropoda</taxon>
        <taxon>Hexapoda</taxon>
        <taxon>Insecta</taxon>
        <taxon>Pterygota</taxon>
        <taxon>Neoptera</taxon>
        <taxon>Endopterygota</taxon>
        <taxon>Lepidoptera</taxon>
        <taxon>Glossata</taxon>
        <taxon>Ditrysia</taxon>
        <taxon>Noctuoidea</taxon>
        <taxon>Noctuidae</taxon>
        <taxon>Amphipyrinae</taxon>
        <taxon>Spodoptera</taxon>
    </lineage>
</organism>
<evidence type="ECO:0000256" key="6">
    <source>
        <dbReference type="SAM" id="Phobius"/>
    </source>
</evidence>
<accession>A0A922S838</accession>
<dbReference type="GO" id="GO:0005886">
    <property type="term" value="C:plasma membrane"/>
    <property type="evidence" value="ECO:0007669"/>
    <property type="project" value="TreeGrafter"/>
</dbReference>
<feature type="transmembrane region" description="Helical" evidence="6">
    <location>
        <begin position="399"/>
        <end position="421"/>
    </location>
</feature>
<proteinExistence type="predicted"/>
<dbReference type="PANTHER" id="PTHR10283:SF82">
    <property type="entry name" value="SOLUTE CARRIER FAMILY 13 MEMBER 2"/>
    <property type="match status" value="1"/>
</dbReference>
<dbReference type="PANTHER" id="PTHR10283">
    <property type="entry name" value="SOLUTE CARRIER FAMILY 13 MEMBER"/>
    <property type="match status" value="1"/>
</dbReference>
<feature type="compositionally biased region" description="Low complexity" evidence="5">
    <location>
        <begin position="439"/>
        <end position="462"/>
    </location>
</feature>
<feature type="transmembrane region" description="Helical" evidence="6">
    <location>
        <begin position="41"/>
        <end position="67"/>
    </location>
</feature>
<dbReference type="AlphaFoldDB" id="A0A922S838"/>
<dbReference type="EMBL" id="JACEFF010000936">
    <property type="protein sequence ID" value="KAH9627860.1"/>
    <property type="molecule type" value="Genomic_DNA"/>
</dbReference>
<feature type="non-terminal residue" evidence="7">
    <location>
        <position position="470"/>
    </location>
</feature>
<feature type="transmembrane region" description="Helical" evidence="6">
    <location>
        <begin position="87"/>
        <end position="106"/>
    </location>
</feature>
<reference evidence="7" key="1">
    <citation type="journal article" date="2021" name="G3 (Bethesda)">
        <title>Genome and transcriptome analysis of the beet armyworm Spodoptera exigua reveals targets for pest control. .</title>
        <authorList>
            <person name="Simon S."/>
            <person name="Breeschoten T."/>
            <person name="Jansen H.J."/>
            <person name="Dirks R.P."/>
            <person name="Schranz M.E."/>
            <person name="Ros V.I.D."/>
        </authorList>
    </citation>
    <scope>NUCLEOTIDE SEQUENCE</scope>
    <source>
        <strain evidence="7">TB_SE_WUR_2020</strain>
    </source>
</reference>
<evidence type="ECO:0000256" key="5">
    <source>
        <dbReference type="SAM" id="MobiDB-lite"/>
    </source>
</evidence>
<sequence length="470" mass="52382">IICYCIYDKVIAALVAIKRKLIRFFKNQCHLGLKNKVKVKLMWMLMTWFYLVQPVSIPAVGFIPIFLLPMSGVMSTVDTCKCYMTEYVLLFVIASMILVVLNNSGIDRRLCLWLVCSGDACQFSGKSGLFFITGSIAFFHSSFVTVLFRGAFADSITVVSTAFKLHPNCKFAVGLQLKCSSHLKSKEYPDIFNYLQYSAFAFPLSFIMFLINVSYHMMLINWSLSRGMSAVKMEELRSILLNTKKEIPRKVSLHERLSVISLILIIVAFFFRWNQWVDGWSEFRRDKDSPEIPRYIKKSELPPLKAESAILWWKFVDSNVNYGYIFVFGATHALVKAARLTGLDKEIAENSGTFITEKSWNVGILIVLIAATILANITTAVAACSIWIPYVLCCIKYSIVPVIICLICLYIALLLWAPYLFDPNDNGVVVVDEPLAAGATKGPPAAAGGPEDAPPDAGAPPEDAGPPPGI</sequence>